<name>A0A448X4U9_9PLAT</name>
<proteinExistence type="predicted"/>
<comment type="caution">
    <text evidence="1">The sequence shown here is derived from an EMBL/GenBank/DDBJ whole genome shotgun (WGS) entry which is preliminary data.</text>
</comment>
<dbReference type="SUPFAM" id="SSF53383">
    <property type="entry name" value="PLP-dependent transferases"/>
    <property type="match status" value="1"/>
</dbReference>
<keyword evidence="2" id="KW-1185">Reference proteome</keyword>
<organism evidence="1 2">
    <name type="scientific">Protopolystoma xenopodis</name>
    <dbReference type="NCBI Taxonomy" id="117903"/>
    <lineage>
        <taxon>Eukaryota</taxon>
        <taxon>Metazoa</taxon>
        <taxon>Spiralia</taxon>
        <taxon>Lophotrochozoa</taxon>
        <taxon>Platyhelminthes</taxon>
        <taxon>Monogenea</taxon>
        <taxon>Polyopisthocotylea</taxon>
        <taxon>Polystomatidea</taxon>
        <taxon>Polystomatidae</taxon>
        <taxon>Protopolystoma</taxon>
    </lineage>
</organism>
<protein>
    <submittedName>
        <fullName evidence="1">Uncharacterized protein</fullName>
    </submittedName>
</protein>
<evidence type="ECO:0000313" key="2">
    <source>
        <dbReference type="Proteomes" id="UP000784294"/>
    </source>
</evidence>
<gene>
    <name evidence="1" type="ORF">PXEA_LOCUS21591</name>
</gene>
<dbReference type="Proteomes" id="UP000784294">
    <property type="component" value="Unassembled WGS sequence"/>
</dbReference>
<dbReference type="Gene3D" id="3.90.1150.10">
    <property type="entry name" value="Aspartate Aminotransferase, domain 1"/>
    <property type="match status" value="1"/>
</dbReference>
<dbReference type="AlphaFoldDB" id="A0A448X4U9"/>
<accession>A0A448X4U9</accession>
<sequence length="159" mass="18574">MVKCPYIGFKNSIRSDCPSHIASENPKFEEDIPSTCALFSGWQVKELKKEATSLEPILTMNTELESSSENVMSKNKDRFNYSEFFHKEVELKKQDSTYRVFRRVLRDANAFPYAEDFSTGQRRRVVVWCSNDYLGLSWHPRVQEAAMYVLNLAYHFPNL</sequence>
<dbReference type="InterPro" id="IPR015422">
    <property type="entry name" value="PyrdxlP-dep_Trfase_small"/>
</dbReference>
<dbReference type="EMBL" id="CAAALY010092704">
    <property type="protein sequence ID" value="VEL28151.1"/>
    <property type="molecule type" value="Genomic_DNA"/>
</dbReference>
<dbReference type="OrthoDB" id="10263824at2759"/>
<evidence type="ECO:0000313" key="1">
    <source>
        <dbReference type="EMBL" id="VEL28151.1"/>
    </source>
</evidence>
<dbReference type="InterPro" id="IPR015424">
    <property type="entry name" value="PyrdxlP-dep_Trfase"/>
</dbReference>
<reference evidence="1" key="1">
    <citation type="submission" date="2018-11" db="EMBL/GenBank/DDBJ databases">
        <authorList>
            <consortium name="Pathogen Informatics"/>
        </authorList>
    </citation>
    <scope>NUCLEOTIDE SEQUENCE</scope>
</reference>